<evidence type="ECO:0000256" key="2">
    <source>
        <dbReference type="ARBA" id="ARBA00022614"/>
    </source>
</evidence>
<dbReference type="CDD" id="cd14798">
    <property type="entry name" value="RX-CC_like"/>
    <property type="match status" value="1"/>
</dbReference>
<keyword evidence="9" id="KW-1185">Reference proteome</keyword>
<dbReference type="InterPro" id="IPR041118">
    <property type="entry name" value="Rx_N"/>
</dbReference>
<evidence type="ECO:0000256" key="5">
    <source>
        <dbReference type="ARBA" id="ARBA00022821"/>
    </source>
</evidence>
<evidence type="ECO:0000256" key="1">
    <source>
        <dbReference type="ARBA" id="ARBA00008894"/>
    </source>
</evidence>
<evidence type="ECO:0000259" key="6">
    <source>
        <dbReference type="Pfam" id="PF00931"/>
    </source>
</evidence>
<dbReference type="OrthoDB" id="682754at2759"/>
<dbReference type="GO" id="GO:0043531">
    <property type="term" value="F:ADP binding"/>
    <property type="evidence" value="ECO:0007669"/>
    <property type="project" value="InterPro"/>
</dbReference>
<evidence type="ECO:0000256" key="4">
    <source>
        <dbReference type="ARBA" id="ARBA00022741"/>
    </source>
</evidence>
<proteinExistence type="inferred from homology"/>
<feature type="domain" description="NB-ARC" evidence="6">
    <location>
        <begin position="192"/>
        <end position="310"/>
    </location>
</feature>
<organism evidence="8 9">
    <name type="scientific">Eragrostis curvula</name>
    <name type="common">weeping love grass</name>
    <dbReference type="NCBI Taxonomy" id="38414"/>
    <lineage>
        <taxon>Eukaryota</taxon>
        <taxon>Viridiplantae</taxon>
        <taxon>Streptophyta</taxon>
        <taxon>Embryophyta</taxon>
        <taxon>Tracheophyta</taxon>
        <taxon>Spermatophyta</taxon>
        <taxon>Magnoliopsida</taxon>
        <taxon>Liliopsida</taxon>
        <taxon>Poales</taxon>
        <taxon>Poaceae</taxon>
        <taxon>PACMAD clade</taxon>
        <taxon>Chloridoideae</taxon>
        <taxon>Eragrostideae</taxon>
        <taxon>Eragrostidinae</taxon>
        <taxon>Eragrostis</taxon>
    </lineage>
</organism>
<reference evidence="8 9" key="1">
    <citation type="journal article" date="2019" name="Sci. Rep.">
        <title>A high-quality genome of Eragrostis curvula grass provides insights into Poaceae evolution and supports new strategies to enhance forage quality.</title>
        <authorList>
            <person name="Carballo J."/>
            <person name="Santos B.A.C.M."/>
            <person name="Zappacosta D."/>
            <person name="Garbus I."/>
            <person name="Selva J.P."/>
            <person name="Gallo C.A."/>
            <person name="Diaz A."/>
            <person name="Albertini E."/>
            <person name="Caccamo M."/>
            <person name="Echenique V."/>
        </authorList>
    </citation>
    <scope>NUCLEOTIDE SEQUENCE [LARGE SCALE GENOMIC DNA]</scope>
    <source>
        <strain evidence="9">cv. Victoria</strain>
        <tissue evidence="8">Leaf</tissue>
    </source>
</reference>
<dbReference type="Proteomes" id="UP000324897">
    <property type="component" value="Chromosome 6"/>
</dbReference>
<evidence type="ECO:0000313" key="9">
    <source>
        <dbReference type="Proteomes" id="UP000324897"/>
    </source>
</evidence>
<evidence type="ECO:0000256" key="3">
    <source>
        <dbReference type="ARBA" id="ARBA00022737"/>
    </source>
</evidence>
<keyword evidence="5" id="KW-0611">Plant defense</keyword>
<feature type="non-terminal residue" evidence="8">
    <location>
        <position position="1"/>
    </location>
</feature>
<dbReference type="InterPro" id="IPR002182">
    <property type="entry name" value="NB-ARC"/>
</dbReference>
<dbReference type="GO" id="GO:0006952">
    <property type="term" value="P:defense response"/>
    <property type="evidence" value="ECO:0007669"/>
    <property type="project" value="UniProtKB-KW"/>
</dbReference>
<dbReference type="PRINTS" id="PR00364">
    <property type="entry name" value="DISEASERSIST"/>
</dbReference>
<dbReference type="FunFam" id="3.40.50.300:FF:001091">
    <property type="entry name" value="Probable disease resistance protein At1g61300"/>
    <property type="match status" value="1"/>
</dbReference>
<evidence type="ECO:0008006" key="10">
    <source>
        <dbReference type="Google" id="ProtNLM"/>
    </source>
</evidence>
<dbReference type="Pfam" id="PF18052">
    <property type="entry name" value="Rx_N"/>
    <property type="match status" value="1"/>
</dbReference>
<dbReference type="Pfam" id="PF00931">
    <property type="entry name" value="NB-ARC"/>
    <property type="match status" value="1"/>
</dbReference>
<gene>
    <name evidence="8" type="ORF">EJB05_00119</name>
</gene>
<keyword evidence="4" id="KW-0547">Nucleotide-binding</keyword>
<dbReference type="InterPro" id="IPR038005">
    <property type="entry name" value="RX-like_CC"/>
</dbReference>
<dbReference type="InterPro" id="IPR027417">
    <property type="entry name" value="P-loop_NTPase"/>
</dbReference>
<protein>
    <recommendedName>
        <fullName evidence="10">NB-ARC domain-containing protein</fullName>
    </recommendedName>
</protein>
<comment type="caution">
    <text evidence="8">The sequence shown here is derived from an EMBL/GenBank/DDBJ whole genome shotgun (WGS) entry which is preliminary data.</text>
</comment>
<name>A0A5J9WN77_9POAL</name>
<keyword evidence="3" id="KW-0677">Repeat</keyword>
<comment type="similarity">
    <text evidence="1">Belongs to the disease resistance NB-LRR family.</text>
</comment>
<dbReference type="Gramene" id="TVU48840">
    <property type="protein sequence ID" value="TVU48840"/>
    <property type="gene ID" value="EJB05_00119"/>
</dbReference>
<dbReference type="PANTHER" id="PTHR19338">
    <property type="entry name" value="TRANSLOCASE OF INNER MITOCHONDRIAL MEMBRANE 13 HOMOLOG"/>
    <property type="match status" value="1"/>
</dbReference>
<keyword evidence="2" id="KW-0433">Leucine-rich repeat</keyword>
<dbReference type="AlphaFoldDB" id="A0A5J9WN77"/>
<feature type="domain" description="Disease resistance N-terminal" evidence="7">
    <location>
        <begin position="13"/>
        <end position="97"/>
    </location>
</feature>
<evidence type="ECO:0000313" key="8">
    <source>
        <dbReference type="EMBL" id="TVU48840.1"/>
    </source>
</evidence>
<dbReference type="SUPFAM" id="SSF52540">
    <property type="entry name" value="P-loop containing nucleoside triphosphate hydrolases"/>
    <property type="match status" value="1"/>
</dbReference>
<accession>A0A5J9WN77</accession>
<dbReference type="EMBL" id="RWGY01000002">
    <property type="protein sequence ID" value="TVU48840.1"/>
    <property type="molecule type" value="Genomic_DNA"/>
</dbReference>
<dbReference type="PANTHER" id="PTHR19338:SF52">
    <property type="entry name" value="RX N-TERMINAL DOMAIN-CONTAINING PROTEIN"/>
    <property type="match status" value="1"/>
</dbReference>
<sequence length="310" mass="35633">MESPVVTALEGPMASLLEKLGDLLTDKYKLLNETKEQIIFLKDELGSMHVFLKKMSDTEELDQQDKCWANEIRELSYDIEDSVNDFMYNFECNSNSNPRGLKGFVDRIVRFLATINTRHEISKELQSLKRRVIEVSERRTRYKIDDAASKPNRTTLDLRLLALYAETSGLVGINGPTEEFIQLMSEQGVPASERKVLSIVGFGGLGKTTLANQIFRKMEGQFQCRAFISVSQKPNIKRIFRTVLSQVDPLACEHTMESWDENEYISALRKFIFDKRYFIVIDDIWDDSAWYIIKCALPDNKNGSRLITTT</sequence>
<evidence type="ECO:0000259" key="7">
    <source>
        <dbReference type="Pfam" id="PF18052"/>
    </source>
</evidence>
<dbReference type="Gene3D" id="1.20.5.4130">
    <property type="match status" value="1"/>
</dbReference>
<dbReference type="Gene3D" id="3.40.50.300">
    <property type="entry name" value="P-loop containing nucleotide triphosphate hydrolases"/>
    <property type="match status" value="1"/>
</dbReference>